<evidence type="ECO:0000313" key="1">
    <source>
        <dbReference type="EMBL" id="NEN23715.1"/>
    </source>
</evidence>
<name>A0A7K3WST0_9FLAO</name>
<dbReference type="RefSeq" id="WP_163285110.1">
    <property type="nucleotide sequence ID" value="NZ_JAAGVY010000014.1"/>
</dbReference>
<dbReference type="EMBL" id="JAAGVY010000014">
    <property type="protein sequence ID" value="NEN23715.1"/>
    <property type="molecule type" value="Genomic_DNA"/>
</dbReference>
<proteinExistence type="predicted"/>
<sequence>MEFKFFIDVDQKVILETFYGDISISDIEKAIPHIFNHPDYNKHFDVAIDFRKANSKYSKQALQDFIKGYVENDQKVLGRVAILVSEPTSAAMATLYGEEMKEIHTLGIFCSESEVHRFLRISPEIFKKIDALETISLE</sequence>
<comment type="caution">
    <text evidence="1">The sequence shown here is derived from an EMBL/GenBank/DDBJ whole genome shotgun (WGS) entry which is preliminary data.</text>
</comment>
<organism evidence="1 2">
    <name type="scientific">Cryomorpha ignava</name>
    <dbReference type="NCBI Taxonomy" id="101383"/>
    <lineage>
        <taxon>Bacteria</taxon>
        <taxon>Pseudomonadati</taxon>
        <taxon>Bacteroidota</taxon>
        <taxon>Flavobacteriia</taxon>
        <taxon>Flavobacteriales</taxon>
        <taxon>Cryomorphaceae</taxon>
        <taxon>Cryomorpha</taxon>
    </lineage>
</organism>
<dbReference type="Proteomes" id="UP000486602">
    <property type="component" value="Unassembled WGS sequence"/>
</dbReference>
<gene>
    <name evidence="1" type="ORF">G3O08_09405</name>
</gene>
<keyword evidence="2" id="KW-1185">Reference proteome</keyword>
<reference evidence="1 2" key="1">
    <citation type="submission" date="2020-02" db="EMBL/GenBank/DDBJ databases">
        <title>Out from the shadows clarifying the taxonomy of the family Cryomorphaceae and related taxa by utilizing the GTDB taxonomic framework.</title>
        <authorList>
            <person name="Bowman J.P."/>
        </authorList>
    </citation>
    <scope>NUCLEOTIDE SEQUENCE [LARGE SCALE GENOMIC DNA]</scope>
    <source>
        <strain evidence="1 2">QSSC 1-22</strain>
    </source>
</reference>
<evidence type="ECO:0008006" key="3">
    <source>
        <dbReference type="Google" id="ProtNLM"/>
    </source>
</evidence>
<accession>A0A7K3WST0</accession>
<evidence type="ECO:0000313" key="2">
    <source>
        <dbReference type="Proteomes" id="UP000486602"/>
    </source>
</evidence>
<protein>
    <recommendedName>
        <fullName evidence="3">STAS/SEC14 domain-containing protein</fullName>
    </recommendedName>
</protein>
<dbReference type="AlphaFoldDB" id="A0A7K3WST0"/>